<accession>A0ABU6Q8F4</accession>
<feature type="coiled-coil region" evidence="1">
    <location>
        <begin position="89"/>
        <end position="116"/>
    </location>
</feature>
<keyword evidence="3" id="KW-1185">Reference proteome</keyword>
<dbReference type="Proteomes" id="UP001341840">
    <property type="component" value="Unassembled WGS sequence"/>
</dbReference>
<evidence type="ECO:0000313" key="3">
    <source>
        <dbReference type="Proteomes" id="UP001341840"/>
    </source>
</evidence>
<proteinExistence type="predicted"/>
<comment type="caution">
    <text evidence="2">The sequence shown here is derived from an EMBL/GenBank/DDBJ whole genome shotgun (WGS) entry which is preliminary data.</text>
</comment>
<gene>
    <name evidence="2" type="ORF">PIB30_020581</name>
</gene>
<keyword evidence="1" id="KW-0175">Coiled coil</keyword>
<evidence type="ECO:0000256" key="1">
    <source>
        <dbReference type="SAM" id="Coils"/>
    </source>
</evidence>
<evidence type="ECO:0000313" key="2">
    <source>
        <dbReference type="EMBL" id="MED6108134.1"/>
    </source>
</evidence>
<protein>
    <submittedName>
        <fullName evidence="2">Uncharacterized protein</fullName>
    </submittedName>
</protein>
<reference evidence="2 3" key="1">
    <citation type="journal article" date="2023" name="Plants (Basel)">
        <title>Bridging the Gap: Combining Genomics and Transcriptomics Approaches to Understand Stylosanthes scabra, an Orphan Legume from the Brazilian Caatinga.</title>
        <authorList>
            <person name="Ferreira-Neto J.R.C."/>
            <person name="da Silva M.D."/>
            <person name="Binneck E."/>
            <person name="de Melo N.F."/>
            <person name="da Silva R.H."/>
            <person name="de Melo A.L.T.M."/>
            <person name="Pandolfi V."/>
            <person name="Bustamante F.O."/>
            <person name="Brasileiro-Vidal A.C."/>
            <person name="Benko-Iseppon A.M."/>
        </authorList>
    </citation>
    <scope>NUCLEOTIDE SEQUENCE [LARGE SCALE GENOMIC DNA]</scope>
    <source>
        <tissue evidence="2">Leaves</tissue>
    </source>
</reference>
<sequence length="127" mass="14257">MEEEEEGCEWLSIYLAALDAANLPDDFIYSTAFKLSLINQVDHKRTITDELQDLWDELGVFGFDDLTWLEPHVQSALSMKEYVESEEKVTKLKGHVVHLEDKIKSLKANVAAAKSDLEGAKFAIGNG</sequence>
<name>A0ABU6Q8F4_9FABA</name>
<organism evidence="2 3">
    <name type="scientific">Stylosanthes scabra</name>
    <dbReference type="NCBI Taxonomy" id="79078"/>
    <lineage>
        <taxon>Eukaryota</taxon>
        <taxon>Viridiplantae</taxon>
        <taxon>Streptophyta</taxon>
        <taxon>Embryophyta</taxon>
        <taxon>Tracheophyta</taxon>
        <taxon>Spermatophyta</taxon>
        <taxon>Magnoliopsida</taxon>
        <taxon>eudicotyledons</taxon>
        <taxon>Gunneridae</taxon>
        <taxon>Pentapetalae</taxon>
        <taxon>rosids</taxon>
        <taxon>fabids</taxon>
        <taxon>Fabales</taxon>
        <taxon>Fabaceae</taxon>
        <taxon>Papilionoideae</taxon>
        <taxon>50 kb inversion clade</taxon>
        <taxon>dalbergioids sensu lato</taxon>
        <taxon>Dalbergieae</taxon>
        <taxon>Pterocarpus clade</taxon>
        <taxon>Stylosanthes</taxon>
    </lineage>
</organism>
<dbReference type="EMBL" id="JASCZI010000066">
    <property type="protein sequence ID" value="MED6108134.1"/>
    <property type="molecule type" value="Genomic_DNA"/>
</dbReference>